<dbReference type="PROSITE" id="PS51257">
    <property type="entry name" value="PROKAR_LIPOPROTEIN"/>
    <property type="match status" value="1"/>
</dbReference>
<feature type="domain" description="DUF4959" evidence="3">
    <location>
        <begin position="26"/>
        <end position="117"/>
    </location>
</feature>
<keyword evidence="1" id="KW-0732">Signal</keyword>
<protein>
    <submittedName>
        <fullName evidence="4">Coagulation factor 5/8 type domain protein</fullName>
    </submittedName>
</protein>
<dbReference type="HOGENOM" id="CLU_079284_0_0_10"/>
<evidence type="ECO:0000259" key="3">
    <source>
        <dbReference type="Pfam" id="PF16323"/>
    </source>
</evidence>
<dbReference type="OrthoDB" id="1001598at2"/>
<dbReference type="Pfam" id="PF16323">
    <property type="entry name" value="DUF4959"/>
    <property type="match status" value="1"/>
</dbReference>
<dbReference type="InterPro" id="IPR000421">
    <property type="entry name" value="FA58C"/>
</dbReference>
<evidence type="ECO:0000256" key="1">
    <source>
        <dbReference type="SAM" id="SignalP"/>
    </source>
</evidence>
<dbReference type="KEGG" id="bhl:Bache_0346"/>
<dbReference type="InterPro" id="IPR008979">
    <property type="entry name" value="Galactose-bd-like_sf"/>
</dbReference>
<gene>
    <name evidence="4" type="ordered locus">Bache_0346</name>
</gene>
<reference evidence="4 5" key="2">
    <citation type="journal article" date="2011" name="Stand. Genomic Sci.">
        <title>Complete genome sequence of Bacteroides helcogenes type strain (P 36-108).</title>
        <authorList>
            <person name="Pati A."/>
            <person name="Gronow S."/>
            <person name="Zeytun A."/>
            <person name="Lapidus A."/>
            <person name="Nolan M."/>
            <person name="Hammon N."/>
            <person name="Deshpande S."/>
            <person name="Cheng J.F."/>
            <person name="Tapia R."/>
            <person name="Han C."/>
            <person name="Goodwin L."/>
            <person name="Pitluck S."/>
            <person name="Liolios K."/>
            <person name="Pagani I."/>
            <person name="Ivanova N."/>
            <person name="Mavromatis K."/>
            <person name="Chen A."/>
            <person name="Palaniappan K."/>
            <person name="Land M."/>
            <person name="Hauser L."/>
            <person name="Chang Y.J."/>
            <person name="Jeffries C.D."/>
            <person name="Detter J.C."/>
            <person name="Brambilla E."/>
            <person name="Rohde M."/>
            <person name="Goker M."/>
            <person name="Woyke T."/>
            <person name="Bristow J."/>
            <person name="Eisen J.A."/>
            <person name="Markowitz V."/>
            <person name="Hugenholtz P."/>
            <person name="Kyrpides N.C."/>
            <person name="Klenk H.P."/>
            <person name="Lucas S."/>
        </authorList>
    </citation>
    <scope>NUCLEOTIDE SEQUENCE [LARGE SCALE GENOMIC DNA]</scope>
    <source>
        <strain evidence="5">ATCC 35417 / DSM 20613 / JCM 6297 / CCUG 15421 / P 36-108</strain>
    </source>
</reference>
<dbReference type="PATRIC" id="fig|693979.3.peg.373"/>
<dbReference type="InterPro" id="IPR036116">
    <property type="entry name" value="FN3_sf"/>
</dbReference>
<sequence length="286" mass="31181">MKKILKSYAGLLLFGAALATASCSSDDGGVTPAEVTNLTAESTSGRIVLRWTTPAESNIRYVEVKYHDPLLKKDVMRAASAYADSIEIPDTRKKYGEYQFTVQSVSATGDKSSTQTISKASEAALPTYVNTQIALTAADLSTNAQEPSEGPIADLLDGNTGTFFHTAWSVAVSGKHWMQVNLKREITGAYKFFYAPRANGNNKPTDFDLMGSTDGADWFLVRNFTKEADGLPVTSTGTYTSEVYNVEKPFSQIRIVVNTTNNGTAYWTMSEFKFYSVSIEDPEAAD</sequence>
<evidence type="ECO:0000313" key="5">
    <source>
        <dbReference type="Proteomes" id="UP000008630"/>
    </source>
</evidence>
<evidence type="ECO:0000313" key="4">
    <source>
        <dbReference type="EMBL" id="ADV42375.1"/>
    </source>
</evidence>
<dbReference type="Gene3D" id="2.60.40.10">
    <property type="entry name" value="Immunoglobulins"/>
    <property type="match status" value="1"/>
</dbReference>
<dbReference type="Pfam" id="PF00754">
    <property type="entry name" value="F5_F8_type_C"/>
    <property type="match status" value="1"/>
</dbReference>
<proteinExistence type="predicted"/>
<dbReference type="eggNOG" id="ENOG5033RBQ">
    <property type="taxonomic scope" value="Bacteria"/>
</dbReference>
<name>E6SUF7_BACT6</name>
<accession>E6SUF7</accession>
<dbReference type="SUPFAM" id="SSF49265">
    <property type="entry name" value="Fibronectin type III"/>
    <property type="match status" value="1"/>
</dbReference>
<dbReference type="SUPFAM" id="SSF49785">
    <property type="entry name" value="Galactose-binding domain-like"/>
    <property type="match status" value="1"/>
</dbReference>
<dbReference type="InterPro" id="IPR013783">
    <property type="entry name" value="Ig-like_fold"/>
</dbReference>
<dbReference type="Proteomes" id="UP000008630">
    <property type="component" value="Chromosome"/>
</dbReference>
<evidence type="ECO:0000259" key="2">
    <source>
        <dbReference type="Pfam" id="PF00754"/>
    </source>
</evidence>
<feature type="domain" description="F5/8 type C" evidence="2">
    <location>
        <begin position="145"/>
        <end position="272"/>
    </location>
</feature>
<dbReference type="Gene3D" id="2.60.120.260">
    <property type="entry name" value="Galactose-binding domain-like"/>
    <property type="match status" value="1"/>
</dbReference>
<reference key="1">
    <citation type="submission" date="2010-11" db="EMBL/GenBank/DDBJ databases">
        <title>The complete genome of Bacteroides helcogenes P 36-108.</title>
        <authorList>
            <consortium name="US DOE Joint Genome Institute (JGI-PGF)"/>
            <person name="Lucas S."/>
            <person name="Copeland A."/>
            <person name="Lapidus A."/>
            <person name="Bruce D."/>
            <person name="Goodwin L."/>
            <person name="Pitluck S."/>
            <person name="Kyrpides N."/>
            <person name="Mavromatis K."/>
            <person name="Ivanova N."/>
            <person name="Zeytun A."/>
            <person name="Brettin T."/>
            <person name="Detter J.C."/>
            <person name="Tapia R."/>
            <person name="Han C."/>
            <person name="Land M."/>
            <person name="Hauser L."/>
            <person name="Markowitz V."/>
            <person name="Cheng J.-F."/>
            <person name="Hugenholtz P."/>
            <person name="Woyke T."/>
            <person name="Wu D."/>
            <person name="Gronow S."/>
            <person name="Wellnitz S."/>
            <person name="Brambilla E."/>
            <person name="Klenk H.-P."/>
            <person name="Eisen J.A."/>
        </authorList>
    </citation>
    <scope>NUCLEOTIDE SEQUENCE</scope>
    <source>
        <strain>P 36-108</strain>
    </source>
</reference>
<keyword evidence="5" id="KW-1185">Reference proteome</keyword>
<feature type="chain" id="PRO_5003211516" evidence="1">
    <location>
        <begin position="22"/>
        <end position="286"/>
    </location>
</feature>
<feature type="signal peptide" evidence="1">
    <location>
        <begin position="1"/>
        <end position="21"/>
    </location>
</feature>
<dbReference type="AlphaFoldDB" id="E6SUF7"/>
<dbReference type="InterPro" id="IPR032527">
    <property type="entry name" value="DUF4959"/>
</dbReference>
<dbReference type="STRING" id="693979.Bache_0346"/>
<dbReference type="RefSeq" id="WP_013545992.1">
    <property type="nucleotide sequence ID" value="NC_014933.1"/>
</dbReference>
<organism evidence="4 5">
    <name type="scientific">Bacteroides helcogenes (strain ATCC 35417 / DSM 20613 / JCM 6297 / CCUG 15421 / P 36-108)</name>
    <dbReference type="NCBI Taxonomy" id="693979"/>
    <lineage>
        <taxon>Bacteria</taxon>
        <taxon>Pseudomonadati</taxon>
        <taxon>Bacteroidota</taxon>
        <taxon>Bacteroidia</taxon>
        <taxon>Bacteroidales</taxon>
        <taxon>Bacteroidaceae</taxon>
        <taxon>Bacteroides</taxon>
    </lineage>
</organism>
<dbReference type="EMBL" id="CP002352">
    <property type="protein sequence ID" value="ADV42375.1"/>
    <property type="molecule type" value="Genomic_DNA"/>
</dbReference>